<keyword evidence="6 7" id="KW-0472">Membrane</keyword>
<evidence type="ECO:0000256" key="1">
    <source>
        <dbReference type="ARBA" id="ARBA00004651"/>
    </source>
</evidence>
<dbReference type="Proteomes" id="UP000183995">
    <property type="component" value="Unassembled WGS sequence"/>
</dbReference>
<proteinExistence type="inferred from homology"/>
<dbReference type="InterPro" id="IPR032816">
    <property type="entry name" value="VTT_dom"/>
</dbReference>
<dbReference type="InterPro" id="IPR051311">
    <property type="entry name" value="DedA_domain"/>
</dbReference>
<dbReference type="PANTHER" id="PTHR42709">
    <property type="entry name" value="ALKALINE PHOSPHATASE LIKE PROTEIN"/>
    <property type="match status" value="1"/>
</dbReference>
<feature type="transmembrane region" description="Helical" evidence="7">
    <location>
        <begin position="141"/>
        <end position="164"/>
    </location>
</feature>
<name>A0A1M5USS3_9FIRM</name>
<reference evidence="9 10" key="1">
    <citation type="submission" date="2016-11" db="EMBL/GenBank/DDBJ databases">
        <authorList>
            <person name="Jaros S."/>
            <person name="Januszkiewicz K."/>
            <person name="Wedrychowicz H."/>
        </authorList>
    </citation>
    <scope>NUCLEOTIDE SEQUENCE [LARGE SCALE GENOMIC DNA]</scope>
    <source>
        <strain evidence="9 10">DSM 10068</strain>
    </source>
</reference>
<protein>
    <submittedName>
        <fullName evidence="9">SNARE associated Golgi protein</fullName>
    </submittedName>
</protein>
<feature type="transmembrane region" description="Helical" evidence="7">
    <location>
        <begin position="176"/>
        <end position="197"/>
    </location>
</feature>
<feature type="transmembrane region" description="Helical" evidence="7">
    <location>
        <begin position="50"/>
        <end position="72"/>
    </location>
</feature>
<evidence type="ECO:0000256" key="3">
    <source>
        <dbReference type="ARBA" id="ARBA00022475"/>
    </source>
</evidence>
<feature type="domain" description="VTT" evidence="8">
    <location>
        <begin position="30"/>
        <end position="161"/>
    </location>
</feature>
<keyword evidence="3" id="KW-1003">Cell membrane</keyword>
<dbReference type="OrthoDB" id="9813426at2"/>
<evidence type="ECO:0000313" key="10">
    <source>
        <dbReference type="Proteomes" id="UP000183995"/>
    </source>
</evidence>
<evidence type="ECO:0000259" key="8">
    <source>
        <dbReference type="Pfam" id="PF09335"/>
    </source>
</evidence>
<comment type="similarity">
    <text evidence="2">Belongs to the DedA family.</text>
</comment>
<evidence type="ECO:0000256" key="5">
    <source>
        <dbReference type="ARBA" id="ARBA00022989"/>
    </source>
</evidence>
<sequence length="214" mass="23849">MEQIIVDIIDQFGYIGVFLLIALENIFPPIPSEVILTFSGFMTTFSTMKAWGVIAAATFGSLAGAAILYIIGRVLNTERLGRLFESRLGRALHLKKEDVKRAENWFINHGGKTVFFCRFVPIVRSLISLPAGSSKMKLRAFLPLTLIGTFIWNTVLVFLGRIAGNTWETIADYVDIYSIIAAALFALAAVFIGIRFIKKRFLERDHDDEGPGQS</sequence>
<dbReference type="STRING" id="1123282.SAMN02745823_00661"/>
<feature type="transmembrane region" description="Helical" evidence="7">
    <location>
        <begin position="12"/>
        <end position="30"/>
    </location>
</feature>
<evidence type="ECO:0000256" key="2">
    <source>
        <dbReference type="ARBA" id="ARBA00010792"/>
    </source>
</evidence>
<dbReference type="Pfam" id="PF09335">
    <property type="entry name" value="VTT_dom"/>
    <property type="match status" value="1"/>
</dbReference>
<keyword evidence="10" id="KW-1185">Reference proteome</keyword>
<dbReference type="PANTHER" id="PTHR42709:SF6">
    <property type="entry name" value="UNDECAPRENYL PHOSPHATE TRANSPORTER A"/>
    <property type="match status" value="1"/>
</dbReference>
<organism evidence="9 10">
    <name type="scientific">Sporobacter termitidis DSM 10068</name>
    <dbReference type="NCBI Taxonomy" id="1123282"/>
    <lineage>
        <taxon>Bacteria</taxon>
        <taxon>Bacillati</taxon>
        <taxon>Bacillota</taxon>
        <taxon>Clostridia</taxon>
        <taxon>Eubacteriales</taxon>
        <taxon>Oscillospiraceae</taxon>
        <taxon>Sporobacter</taxon>
    </lineage>
</organism>
<accession>A0A1M5USS3</accession>
<dbReference type="GO" id="GO:0005886">
    <property type="term" value="C:plasma membrane"/>
    <property type="evidence" value="ECO:0007669"/>
    <property type="project" value="UniProtKB-SubCell"/>
</dbReference>
<evidence type="ECO:0000313" key="9">
    <source>
        <dbReference type="EMBL" id="SHH65984.1"/>
    </source>
</evidence>
<dbReference type="RefSeq" id="WP_073076182.1">
    <property type="nucleotide sequence ID" value="NZ_FQXV01000001.1"/>
</dbReference>
<evidence type="ECO:0000256" key="4">
    <source>
        <dbReference type="ARBA" id="ARBA00022692"/>
    </source>
</evidence>
<dbReference type="EMBL" id="FQXV01000001">
    <property type="protein sequence ID" value="SHH65984.1"/>
    <property type="molecule type" value="Genomic_DNA"/>
</dbReference>
<dbReference type="AlphaFoldDB" id="A0A1M5USS3"/>
<keyword evidence="5 7" id="KW-1133">Transmembrane helix</keyword>
<comment type="subcellular location">
    <subcellularLocation>
        <location evidence="1">Cell membrane</location>
        <topology evidence="1">Multi-pass membrane protein</topology>
    </subcellularLocation>
</comment>
<gene>
    <name evidence="9" type="ORF">SAMN02745823_00661</name>
</gene>
<keyword evidence="4 7" id="KW-0812">Transmembrane</keyword>
<evidence type="ECO:0000256" key="7">
    <source>
        <dbReference type="SAM" id="Phobius"/>
    </source>
</evidence>
<evidence type="ECO:0000256" key="6">
    <source>
        <dbReference type="ARBA" id="ARBA00023136"/>
    </source>
</evidence>